<comment type="cofactor">
    <cofactor evidence="1">
        <name>heme</name>
        <dbReference type="ChEBI" id="CHEBI:30413"/>
    </cofactor>
</comment>
<evidence type="ECO:0000256" key="3">
    <source>
        <dbReference type="ARBA" id="ARBA00010617"/>
    </source>
</evidence>
<name>V8P6P5_OPHHA</name>
<comment type="similarity">
    <text evidence="3">Belongs to the cytochrome P450 family.</text>
</comment>
<evidence type="ECO:0000256" key="1">
    <source>
        <dbReference type="ARBA" id="ARBA00001971"/>
    </source>
</evidence>
<keyword evidence="7" id="KW-0408">Iron</keyword>
<organism evidence="11 12">
    <name type="scientific">Ophiophagus hannah</name>
    <name type="common">King cobra</name>
    <name type="synonym">Naja hannah</name>
    <dbReference type="NCBI Taxonomy" id="8665"/>
    <lineage>
        <taxon>Eukaryota</taxon>
        <taxon>Metazoa</taxon>
        <taxon>Chordata</taxon>
        <taxon>Craniata</taxon>
        <taxon>Vertebrata</taxon>
        <taxon>Euteleostomi</taxon>
        <taxon>Lepidosauria</taxon>
        <taxon>Squamata</taxon>
        <taxon>Bifurcata</taxon>
        <taxon>Unidentata</taxon>
        <taxon>Episquamata</taxon>
        <taxon>Toxicofera</taxon>
        <taxon>Serpentes</taxon>
        <taxon>Colubroidea</taxon>
        <taxon>Elapidae</taxon>
        <taxon>Elapinae</taxon>
        <taxon>Ophiophagus</taxon>
    </lineage>
</organism>
<dbReference type="GO" id="GO:0032342">
    <property type="term" value="P:aldosterone biosynthetic process"/>
    <property type="evidence" value="ECO:0007669"/>
    <property type="project" value="TreeGrafter"/>
</dbReference>
<evidence type="ECO:0000256" key="10">
    <source>
        <dbReference type="ARBA" id="ARBA00023136"/>
    </source>
</evidence>
<dbReference type="Pfam" id="PF00067">
    <property type="entry name" value="p450"/>
    <property type="match status" value="1"/>
</dbReference>
<dbReference type="Gene3D" id="1.10.630.10">
    <property type="entry name" value="Cytochrome P450"/>
    <property type="match status" value="1"/>
</dbReference>
<keyword evidence="6" id="KW-0560">Oxidoreductase</keyword>
<comment type="subcellular location">
    <subcellularLocation>
        <location evidence="2">Mitochondrion membrane</location>
    </subcellularLocation>
</comment>
<evidence type="ECO:0000256" key="9">
    <source>
        <dbReference type="ARBA" id="ARBA00023128"/>
    </source>
</evidence>
<dbReference type="GO" id="GO:0008203">
    <property type="term" value="P:cholesterol metabolic process"/>
    <property type="evidence" value="ECO:0007669"/>
    <property type="project" value="TreeGrafter"/>
</dbReference>
<accession>V8P6P5</accession>
<evidence type="ECO:0000313" key="11">
    <source>
        <dbReference type="EMBL" id="ETE69661.1"/>
    </source>
</evidence>
<keyword evidence="12" id="KW-1185">Reference proteome</keyword>
<proteinExistence type="inferred from homology"/>
<evidence type="ECO:0000313" key="12">
    <source>
        <dbReference type="Proteomes" id="UP000018936"/>
    </source>
</evidence>
<dbReference type="AlphaFoldDB" id="V8P6P5"/>
<dbReference type="GO" id="GO:0034650">
    <property type="term" value="P:cortisol metabolic process"/>
    <property type="evidence" value="ECO:0007669"/>
    <property type="project" value="TreeGrafter"/>
</dbReference>
<dbReference type="Proteomes" id="UP000018936">
    <property type="component" value="Unassembled WGS sequence"/>
</dbReference>
<dbReference type="GO" id="GO:0047783">
    <property type="term" value="F:corticosterone 18-monooxygenase activity"/>
    <property type="evidence" value="ECO:0007669"/>
    <property type="project" value="TreeGrafter"/>
</dbReference>
<dbReference type="InterPro" id="IPR050479">
    <property type="entry name" value="CYP11_CYP27_families"/>
</dbReference>
<dbReference type="GO" id="GO:0005743">
    <property type="term" value="C:mitochondrial inner membrane"/>
    <property type="evidence" value="ECO:0007669"/>
    <property type="project" value="TreeGrafter"/>
</dbReference>
<feature type="non-terminal residue" evidence="11">
    <location>
        <position position="1"/>
    </location>
</feature>
<dbReference type="GO" id="GO:0005506">
    <property type="term" value="F:iron ion binding"/>
    <property type="evidence" value="ECO:0007669"/>
    <property type="project" value="InterPro"/>
</dbReference>
<dbReference type="PANTHER" id="PTHR24279:SF1">
    <property type="entry name" value="CYTOCHROME P450 11B2, MITOCHONDRIAL"/>
    <property type="match status" value="1"/>
</dbReference>
<dbReference type="GO" id="GO:0020037">
    <property type="term" value="F:heme binding"/>
    <property type="evidence" value="ECO:0007669"/>
    <property type="project" value="InterPro"/>
</dbReference>
<keyword evidence="4" id="KW-0349">Heme</keyword>
<dbReference type="InterPro" id="IPR001128">
    <property type="entry name" value="Cyt_P450"/>
</dbReference>
<dbReference type="InterPro" id="IPR036396">
    <property type="entry name" value="Cyt_P450_sf"/>
</dbReference>
<keyword evidence="5" id="KW-0479">Metal-binding</keyword>
<dbReference type="EMBL" id="AZIM01000719">
    <property type="protein sequence ID" value="ETE69661.1"/>
    <property type="molecule type" value="Genomic_DNA"/>
</dbReference>
<keyword evidence="9" id="KW-0496">Mitochondrion</keyword>
<keyword evidence="10" id="KW-0472">Membrane</keyword>
<evidence type="ECO:0000256" key="8">
    <source>
        <dbReference type="ARBA" id="ARBA00023033"/>
    </source>
</evidence>
<dbReference type="GO" id="GO:0004507">
    <property type="term" value="F:steroid 11-beta-monooxygenase activity"/>
    <property type="evidence" value="ECO:0007669"/>
    <property type="project" value="TreeGrafter"/>
</dbReference>
<sequence>MSSSDLILLLWQGDGGQPRQRQRVPTTRCCPALPDGGDFPTPDGHRFLACPPCLEEPQVRRLPTVSQGLQRMSLQGTPFSQTEASRTLSGHQGLQLGWPEPLAVGTEQIGKAFARERKVPPLLVTRTVLLQLNGEEWRSDRLILNKEVISPAGTRKFLPFLNTVAEDFVAFMYRQVRKNTRGSLTVDLYHDLFRFTLEGTGRPFRGGPTPAPSLSPLHAPHSAPTSLCFGAQPLFCMAPPFHPGSRVLGGGWAPHRAGPGSRGASHHGSPAWISSLPADKCIQNIYQEFCLGKPRKYSGIMAELLVQAELPLDSIKANVTELTAGGVDTVSAPLECAKYP</sequence>
<evidence type="ECO:0000256" key="7">
    <source>
        <dbReference type="ARBA" id="ARBA00023004"/>
    </source>
</evidence>
<evidence type="ECO:0000256" key="2">
    <source>
        <dbReference type="ARBA" id="ARBA00004325"/>
    </source>
</evidence>
<dbReference type="PANTHER" id="PTHR24279">
    <property type="entry name" value="CYTOCHROME P450"/>
    <property type="match status" value="1"/>
</dbReference>
<dbReference type="OrthoDB" id="3945418at2759"/>
<keyword evidence="8" id="KW-0503">Monooxygenase</keyword>
<comment type="caution">
    <text evidence="11">The sequence shown here is derived from an EMBL/GenBank/DDBJ whole genome shotgun (WGS) entry which is preliminary data.</text>
</comment>
<protein>
    <submittedName>
        <fullName evidence="11">Cytochrome protein</fullName>
    </submittedName>
</protein>
<gene>
    <name evidence="11" type="primary">CYP11B1</name>
    <name evidence="11" type="ORF">L345_04532</name>
</gene>
<reference evidence="11 12" key="1">
    <citation type="journal article" date="2013" name="Proc. Natl. Acad. Sci. U.S.A.">
        <title>The king cobra genome reveals dynamic gene evolution and adaptation in the snake venom system.</title>
        <authorList>
            <person name="Vonk F.J."/>
            <person name="Casewell N.R."/>
            <person name="Henkel C.V."/>
            <person name="Heimberg A.M."/>
            <person name="Jansen H.J."/>
            <person name="McCleary R.J."/>
            <person name="Kerkkamp H.M."/>
            <person name="Vos R.A."/>
            <person name="Guerreiro I."/>
            <person name="Calvete J.J."/>
            <person name="Wuster W."/>
            <person name="Woods A.E."/>
            <person name="Logan J.M."/>
            <person name="Harrison R.A."/>
            <person name="Castoe T.A."/>
            <person name="de Koning A.P."/>
            <person name="Pollock D.D."/>
            <person name="Yandell M."/>
            <person name="Calderon D."/>
            <person name="Renjifo C."/>
            <person name="Currier R.B."/>
            <person name="Salgado D."/>
            <person name="Pla D."/>
            <person name="Sanz L."/>
            <person name="Hyder A.S."/>
            <person name="Ribeiro J.M."/>
            <person name="Arntzen J.W."/>
            <person name="van den Thillart G.E."/>
            <person name="Boetzer M."/>
            <person name="Pirovano W."/>
            <person name="Dirks R.P."/>
            <person name="Spaink H.P."/>
            <person name="Duboule D."/>
            <person name="McGlinn E."/>
            <person name="Kini R.M."/>
            <person name="Richardson M.K."/>
        </authorList>
    </citation>
    <scope>NUCLEOTIDE SEQUENCE</scope>
    <source>
        <tissue evidence="11">Blood</tissue>
    </source>
</reference>
<dbReference type="GO" id="GO:0006704">
    <property type="term" value="P:glucocorticoid biosynthetic process"/>
    <property type="evidence" value="ECO:0007669"/>
    <property type="project" value="TreeGrafter"/>
</dbReference>
<evidence type="ECO:0000256" key="6">
    <source>
        <dbReference type="ARBA" id="ARBA00023002"/>
    </source>
</evidence>
<dbReference type="GO" id="GO:0071375">
    <property type="term" value="P:cellular response to peptide hormone stimulus"/>
    <property type="evidence" value="ECO:0007669"/>
    <property type="project" value="TreeGrafter"/>
</dbReference>
<dbReference type="SUPFAM" id="SSF48264">
    <property type="entry name" value="Cytochrome P450"/>
    <property type="match status" value="1"/>
</dbReference>
<evidence type="ECO:0000256" key="4">
    <source>
        <dbReference type="ARBA" id="ARBA00022617"/>
    </source>
</evidence>
<evidence type="ECO:0000256" key="5">
    <source>
        <dbReference type="ARBA" id="ARBA00022723"/>
    </source>
</evidence>